<dbReference type="EMBL" id="ACYH01000012">
    <property type="protein sequence ID" value="EEV21143.1"/>
    <property type="molecule type" value="Genomic_DNA"/>
</dbReference>
<name>C8PN00_9SPIR</name>
<accession>C8PN00</accession>
<comment type="caution">
    <text evidence="1">The sequence shown here is derived from an EMBL/GenBank/DDBJ whole genome shotgun (WGS) entry which is preliminary data.</text>
</comment>
<organism evidence="1 2">
    <name type="scientific">Treponema vincentii ATCC 35580</name>
    <dbReference type="NCBI Taxonomy" id="596324"/>
    <lineage>
        <taxon>Bacteria</taxon>
        <taxon>Pseudomonadati</taxon>
        <taxon>Spirochaetota</taxon>
        <taxon>Spirochaetia</taxon>
        <taxon>Spirochaetales</taxon>
        <taxon>Treponemataceae</taxon>
        <taxon>Treponema</taxon>
    </lineage>
</organism>
<reference evidence="1 2" key="1">
    <citation type="submission" date="2009-07" db="EMBL/GenBank/DDBJ databases">
        <authorList>
            <person name="Madupu R."/>
            <person name="Sebastian Y."/>
            <person name="Durkin A.S."/>
            <person name="Torralba M."/>
            <person name="Methe B."/>
            <person name="Sutton G.G."/>
            <person name="Strausberg R.L."/>
            <person name="Nelson K.E."/>
        </authorList>
    </citation>
    <scope>NUCLEOTIDE SEQUENCE [LARGE SCALE GENOMIC DNA]</scope>
    <source>
        <strain evidence="1 2">ATCC 35580</strain>
    </source>
</reference>
<dbReference type="Proteomes" id="UP000004509">
    <property type="component" value="Unassembled WGS sequence"/>
</dbReference>
<evidence type="ECO:0000313" key="1">
    <source>
        <dbReference type="EMBL" id="EEV21143.1"/>
    </source>
</evidence>
<evidence type="ECO:0000313" key="2">
    <source>
        <dbReference type="Proteomes" id="UP000004509"/>
    </source>
</evidence>
<proteinExistence type="predicted"/>
<sequence length="38" mass="4478">MLNAVPINYYLYHNACINRLYAAQRLLYATYYLLYAGS</sequence>
<dbReference type="STRING" id="596324.TREVI0001_1502"/>
<dbReference type="AlphaFoldDB" id="C8PN00"/>
<gene>
    <name evidence="1" type="ORF">TREVI0001_1502</name>
</gene>
<protein>
    <submittedName>
        <fullName evidence="1">Uncharacterized protein</fullName>
    </submittedName>
</protein>